<sequence>MMGEPVVDIVFISPRTCGRTSISLFWWQRRALPEPVRLRWSAKAATVLRNLLPPGSAFANKEEVRRWEQMKNSAKFLLMGSTHLVLTIYLINSETAVVHRTVQLAIAHANGSRVRT</sequence>
<name>A0A0E0MMG6_ORYPU</name>
<dbReference type="AlphaFoldDB" id="A0A0E0MMG6"/>
<dbReference type="EnsemblPlants" id="OPUNC12G10980.1">
    <property type="protein sequence ID" value="OPUNC12G10980.1"/>
    <property type="gene ID" value="OPUNC12G10980"/>
</dbReference>
<keyword evidence="2" id="KW-1185">Reference proteome</keyword>
<reference evidence="1" key="2">
    <citation type="submission" date="2018-05" db="EMBL/GenBank/DDBJ databases">
        <title>OpunRS2 (Oryza punctata Reference Sequence Version 2).</title>
        <authorList>
            <person name="Zhang J."/>
            <person name="Kudrna D."/>
            <person name="Lee S."/>
            <person name="Talag J."/>
            <person name="Welchert J."/>
            <person name="Wing R.A."/>
        </authorList>
    </citation>
    <scope>NUCLEOTIDE SEQUENCE [LARGE SCALE GENOMIC DNA]</scope>
</reference>
<organism evidence="1">
    <name type="scientific">Oryza punctata</name>
    <name type="common">Red rice</name>
    <dbReference type="NCBI Taxonomy" id="4537"/>
    <lineage>
        <taxon>Eukaryota</taxon>
        <taxon>Viridiplantae</taxon>
        <taxon>Streptophyta</taxon>
        <taxon>Embryophyta</taxon>
        <taxon>Tracheophyta</taxon>
        <taxon>Spermatophyta</taxon>
        <taxon>Magnoliopsida</taxon>
        <taxon>Liliopsida</taxon>
        <taxon>Poales</taxon>
        <taxon>Poaceae</taxon>
        <taxon>BOP clade</taxon>
        <taxon>Oryzoideae</taxon>
        <taxon>Oryzeae</taxon>
        <taxon>Oryzinae</taxon>
        <taxon>Oryza</taxon>
    </lineage>
</organism>
<evidence type="ECO:0000313" key="1">
    <source>
        <dbReference type="EnsemblPlants" id="OPUNC12G10980.1"/>
    </source>
</evidence>
<protein>
    <submittedName>
        <fullName evidence="1">Uncharacterized protein</fullName>
    </submittedName>
</protein>
<reference evidence="1" key="1">
    <citation type="submission" date="2015-04" db="UniProtKB">
        <authorList>
            <consortium name="EnsemblPlants"/>
        </authorList>
    </citation>
    <scope>IDENTIFICATION</scope>
</reference>
<dbReference type="Gramene" id="OPUNC12G10980.1">
    <property type="protein sequence ID" value="OPUNC12G10980.1"/>
    <property type="gene ID" value="OPUNC12G10980"/>
</dbReference>
<dbReference type="Proteomes" id="UP000026962">
    <property type="component" value="Chromosome 12"/>
</dbReference>
<dbReference type="HOGENOM" id="CLU_2100883_0_0_1"/>
<accession>A0A0E0MMG6</accession>
<proteinExistence type="predicted"/>
<evidence type="ECO:0000313" key="2">
    <source>
        <dbReference type="Proteomes" id="UP000026962"/>
    </source>
</evidence>